<reference evidence="3 4" key="1">
    <citation type="submission" date="2022-06" db="EMBL/GenBank/DDBJ databases">
        <title>New Species of the Genus Actinoplanes, ActinopZanes ferrugineus.</title>
        <authorList>
            <person name="Ding P."/>
        </authorList>
    </citation>
    <scope>NUCLEOTIDE SEQUENCE [LARGE SCALE GENOMIC DNA]</scope>
    <source>
        <strain evidence="3 4">TRM88003</strain>
    </source>
</reference>
<protein>
    <submittedName>
        <fullName evidence="3">Aminotransferase class V-fold PLP-dependent enzyme</fullName>
    </submittedName>
</protein>
<name>A0ABT1DM43_9ACTN</name>
<keyword evidence="3" id="KW-0808">Transferase</keyword>
<dbReference type="GO" id="GO:0008483">
    <property type="term" value="F:transaminase activity"/>
    <property type="evidence" value="ECO:0007669"/>
    <property type="project" value="UniProtKB-KW"/>
</dbReference>
<sequence length="395" mass="42820">MSAPEPPVTLPGARLLFSLDPGVSYLNHGSFGAVPIGVQRAQQRLRDEIESNPLRFFAQGLSDRVIHTRRHIASFLGADPELSALVPNATTAVSLVLNSVRLESADEVLLTDHSYGAVAMAARRRCRRAGATVRTVALPMPATDAELISRVRAALRPGRTKLLIIDQLSSATAMAFPVREIVAAAHEHEIPVLVDAAHVPGMLPVDVASIRADFWVGNLHKWAFAPRGTALLSVAAGWRRKIEPLVVSWDQDQGYPHAVESQGTVDYTPWLAAPAGLFTLRTLGWEEVRAHNAALAAYGQRVVGEALEVPVAELPQPAGPDISMRIVPLPAGLATTAPEAQELRQHIADKLAVETAVNAWGGRGLLRLSAQVYNRADEYDRFAERLPQLLHDYRA</sequence>
<gene>
    <name evidence="3" type="ORF">M1L60_15040</name>
</gene>
<dbReference type="Gene3D" id="3.40.640.10">
    <property type="entry name" value="Type I PLP-dependent aspartate aminotransferase-like (Major domain)"/>
    <property type="match status" value="1"/>
</dbReference>
<dbReference type="RefSeq" id="WP_253238036.1">
    <property type="nucleotide sequence ID" value="NZ_JAMYJR010000014.1"/>
</dbReference>
<dbReference type="Gene3D" id="3.90.1150.10">
    <property type="entry name" value="Aspartate Aminotransferase, domain 1"/>
    <property type="match status" value="1"/>
</dbReference>
<dbReference type="Pfam" id="PF00266">
    <property type="entry name" value="Aminotran_5"/>
    <property type="match status" value="1"/>
</dbReference>
<dbReference type="SUPFAM" id="SSF53383">
    <property type="entry name" value="PLP-dependent transferases"/>
    <property type="match status" value="1"/>
</dbReference>
<evidence type="ECO:0000313" key="3">
    <source>
        <dbReference type="EMBL" id="MCO8271909.1"/>
    </source>
</evidence>
<accession>A0ABT1DM43</accession>
<dbReference type="Proteomes" id="UP001523369">
    <property type="component" value="Unassembled WGS sequence"/>
</dbReference>
<keyword evidence="1" id="KW-0663">Pyridoxal phosphate</keyword>
<dbReference type="EMBL" id="JAMYJR010000014">
    <property type="protein sequence ID" value="MCO8271909.1"/>
    <property type="molecule type" value="Genomic_DNA"/>
</dbReference>
<feature type="domain" description="Aminotransferase class V" evidence="2">
    <location>
        <begin position="61"/>
        <end position="313"/>
    </location>
</feature>
<evidence type="ECO:0000256" key="1">
    <source>
        <dbReference type="ARBA" id="ARBA00022898"/>
    </source>
</evidence>
<dbReference type="InterPro" id="IPR015422">
    <property type="entry name" value="PyrdxlP-dep_Trfase_small"/>
</dbReference>
<dbReference type="InterPro" id="IPR000192">
    <property type="entry name" value="Aminotrans_V_dom"/>
</dbReference>
<organism evidence="3 4">
    <name type="scientific">Paractinoplanes aksuensis</name>
    <dbReference type="NCBI Taxonomy" id="2939490"/>
    <lineage>
        <taxon>Bacteria</taxon>
        <taxon>Bacillati</taxon>
        <taxon>Actinomycetota</taxon>
        <taxon>Actinomycetes</taxon>
        <taxon>Micromonosporales</taxon>
        <taxon>Micromonosporaceae</taxon>
        <taxon>Paractinoplanes</taxon>
    </lineage>
</organism>
<comment type="caution">
    <text evidence="3">The sequence shown here is derived from an EMBL/GenBank/DDBJ whole genome shotgun (WGS) entry which is preliminary data.</text>
</comment>
<dbReference type="PANTHER" id="PTHR43092">
    <property type="entry name" value="L-CYSTEINE DESULFHYDRASE"/>
    <property type="match status" value="1"/>
</dbReference>
<dbReference type="InterPro" id="IPR015424">
    <property type="entry name" value="PyrdxlP-dep_Trfase"/>
</dbReference>
<dbReference type="PANTHER" id="PTHR43092:SF2">
    <property type="entry name" value="HERCYNYLCYSTEINE SULFOXIDE LYASE"/>
    <property type="match status" value="1"/>
</dbReference>
<keyword evidence="4" id="KW-1185">Reference proteome</keyword>
<evidence type="ECO:0000259" key="2">
    <source>
        <dbReference type="Pfam" id="PF00266"/>
    </source>
</evidence>
<evidence type="ECO:0000313" key="4">
    <source>
        <dbReference type="Proteomes" id="UP001523369"/>
    </source>
</evidence>
<keyword evidence="3" id="KW-0032">Aminotransferase</keyword>
<proteinExistence type="predicted"/>
<dbReference type="InterPro" id="IPR015421">
    <property type="entry name" value="PyrdxlP-dep_Trfase_major"/>
</dbReference>